<accession>A0A8C0CGE9</accession>
<dbReference type="OMA" id="AGWVSQM"/>
<dbReference type="GO" id="GO:0005840">
    <property type="term" value="C:ribosome"/>
    <property type="evidence" value="ECO:0007669"/>
    <property type="project" value="UniProtKB-KW"/>
</dbReference>
<keyword evidence="2" id="KW-0689">Ribosomal protein</keyword>
<dbReference type="InterPro" id="IPR001931">
    <property type="entry name" value="Ribosomal_eS21"/>
</dbReference>
<sequence>CTVSSQSLICTHRGATRRTLSIQNDASEFMDLCMPRKCSASYRIIDAKYHARSTASLKPTLSAGPFTAWVSQMIPFSDWPRLTASSQRTSDWRGSQMWSICPK</sequence>
<dbReference type="AlphaFoldDB" id="A0A8C0CGE9"/>
<dbReference type="GO" id="GO:0006412">
    <property type="term" value="P:translation"/>
    <property type="evidence" value="ECO:0007669"/>
    <property type="project" value="InterPro"/>
</dbReference>
<dbReference type="Gene3D" id="3.30.1230.20">
    <property type="match status" value="1"/>
</dbReference>
<dbReference type="GeneTree" id="ENSGT01150000287493"/>
<name>A0A8C0CGE9_BALMU</name>
<proteinExistence type="inferred from homology"/>
<dbReference type="GO" id="GO:0003735">
    <property type="term" value="F:structural constituent of ribosome"/>
    <property type="evidence" value="ECO:0007669"/>
    <property type="project" value="InterPro"/>
</dbReference>
<dbReference type="Pfam" id="PF01249">
    <property type="entry name" value="Ribosomal_S21e"/>
    <property type="match status" value="1"/>
</dbReference>
<comment type="similarity">
    <text evidence="1">Belongs to the eukaryotic ribosomal protein eS21 family.</text>
</comment>
<dbReference type="Ensembl" id="ENSBMST00010006443.1">
    <property type="protein sequence ID" value="ENSBMSP00010005821.1"/>
    <property type="gene ID" value="ENSBMSG00010004323.1"/>
</dbReference>
<dbReference type="GO" id="GO:1990904">
    <property type="term" value="C:ribonucleoprotein complex"/>
    <property type="evidence" value="ECO:0007669"/>
    <property type="project" value="UniProtKB-KW"/>
</dbReference>
<organism evidence="4">
    <name type="scientific">Balaenoptera musculus</name>
    <name type="common">Blue whale</name>
    <dbReference type="NCBI Taxonomy" id="9771"/>
    <lineage>
        <taxon>Eukaryota</taxon>
        <taxon>Metazoa</taxon>
        <taxon>Chordata</taxon>
        <taxon>Craniata</taxon>
        <taxon>Vertebrata</taxon>
        <taxon>Euteleostomi</taxon>
        <taxon>Mammalia</taxon>
        <taxon>Eutheria</taxon>
        <taxon>Laurasiatheria</taxon>
        <taxon>Artiodactyla</taxon>
        <taxon>Whippomorpha</taxon>
        <taxon>Cetacea</taxon>
        <taxon>Mysticeti</taxon>
        <taxon>Balaenopteridae</taxon>
        <taxon>Balaenoptera</taxon>
    </lineage>
</organism>
<reference evidence="4" key="1">
    <citation type="submission" date="2023-09" db="UniProtKB">
        <authorList>
            <consortium name="Ensembl"/>
        </authorList>
    </citation>
    <scope>IDENTIFICATION</scope>
</reference>
<evidence type="ECO:0000256" key="2">
    <source>
        <dbReference type="ARBA" id="ARBA00022980"/>
    </source>
</evidence>
<dbReference type="InterPro" id="IPR038579">
    <property type="entry name" value="Ribosomal_eS21_sf"/>
</dbReference>
<evidence type="ECO:0000256" key="3">
    <source>
        <dbReference type="ARBA" id="ARBA00023274"/>
    </source>
</evidence>
<protein>
    <submittedName>
        <fullName evidence="4">Uncharacterized protein</fullName>
    </submittedName>
</protein>
<evidence type="ECO:0000256" key="1">
    <source>
        <dbReference type="ARBA" id="ARBA00010228"/>
    </source>
</evidence>
<evidence type="ECO:0000313" key="4">
    <source>
        <dbReference type="Ensembl" id="ENSBMSP00010005821.1"/>
    </source>
</evidence>
<keyword evidence="3" id="KW-0687">Ribonucleoprotein</keyword>